<dbReference type="EMBL" id="JADIXZ010000005">
    <property type="protein sequence ID" value="MBK6301807.1"/>
    <property type="molecule type" value="Genomic_DNA"/>
</dbReference>
<dbReference type="GO" id="GO:0004222">
    <property type="term" value="F:metalloendopeptidase activity"/>
    <property type="evidence" value="ECO:0007669"/>
    <property type="project" value="TreeGrafter"/>
</dbReference>
<dbReference type="InterPro" id="IPR016047">
    <property type="entry name" value="M23ase_b-sheet_dom"/>
</dbReference>
<sequence>MSQGRGMQWFASVGLVLALGVGAAAANTPAAVIQPRPPTAGTQGTAVTAVTAVTPGTALAPGTAVSRWVWPIEPNHVVVHGFDPPATRWSSGHRGVDIAAAVGTSVLAPTDGQVSFVGMVAGRPVLVLTHAGGLRSTFEPVSTTAAVGQLVRRGEAVGTVAAYPGHCAPASCLHWGVLRGATYLDPLALLAGRVILLPMR</sequence>
<dbReference type="Proteomes" id="UP000886632">
    <property type="component" value="Unassembled WGS sequence"/>
</dbReference>
<name>A0A935M4E4_9MICO</name>
<dbReference type="Gene3D" id="2.70.70.10">
    <property type="entry name" value="Glucose Permease (Domain IIA)"/>
    <property type="match status" value="1"/>
</dbReference>
<reference evidence="7 8" key="1">
    <citation type="submission" date="2020-10" db="EMBL/GenBank/DDBJ databases">
        <title>Connecting structure to function with the recovery of over 1000 high-quality activated sludge metagenome-assembled genomes encoding full-length rRNA genes using long-read sequencing.</title>
        <authorList>
            <person name="Singleton C.M."/>
            <person name="Petriglieri F."/>
            <person name="Kristensen J.M."/>
            <person name="Kirkegaard R.H."/>
            <person name="Michaelsen T.Y."/>
            <person name="Andersen M.H."/>
            <person name="Karst S.M."/>
            <person name="Dueholm M.S."/>
            <person name="Nielsen P.H."/>
            <person name="Albertsen M."/>
        </authorList>
    </citation>
    <scope>NUCLEOTIDE SEQUENCE [LARGE SCALE GENOMIC DNA]</scope>
    <source>
        <strain evidence="4">AalE_18-Q3-R2-46_BAT3C.188</strain>
        <strain evidence="5">Ega_18-Q3-R5-49_MAXAC.001</strain>
        <strain evidence="6">Ribe_18-Q3-R11-54_MAXAC.001</strain>
    </source>
</reference>
<dbReference type="Proteomes" id="UP000718281">
    <property type="component" value="Unassembled WGS sequence"/>
</dbReference>
<accession>A0A935M4E4</accession>
<evidence type="ECO:0000313" key="7">
    <source>
        <dbReference type="Proteomes" id="UP000718281"/>
    </source>
</evidence>
<evidence type="ECO:0000313" key="6">
    <source>
        <dbReference type="EMBL" id="MBL0004387.1"/>
    </source>
</evidence>
<evidence type="ECO:0000259" key="3">
    <source>
        <dbReference type="Pfam" id="PF01551"/>
    </source>
</evidence>
<dbReference type="InterPro" id="IPR050570">
    <property type="entry name" value="Cell_wall_metabolism_enzyme"/>
</dbReference>
<dbReference type="EMBL" id="JADKGK010000020">
    <property type="protein sequence ID" value="MBL0004387.1"/>
    <property type="molecule type" value="Genomic_DNA"/>
</dbReference>
<evidence type="ECO:0000313" key="8">
    <source>
        <dbReference type="Proteomes" id="UP000726105"/>
    </source>
</evidence>
<evidence type="ECO:0000313" key="5">
    <source>
        <dbReference type="EMBL" id="MBK7274075.1"/>
    </source>
</evidence>
<evidence type="ECO:0000256" key="2">
    <source>
        <dbReference type="SAM" id="SignalP"/>
    </source>
</evidence>
<organism evidence="5 8">
    <name type="scientific">Candidatus Phosphoribacter hodrii</name>
    <dbReference type="NCBI Taxonomy" id="2953743"/>
    <lineage>
        <taxon>Bacteria</taxon>
        <taxon>Bacillati</taxon>
        <taxon>Actinomycetota</taxon>
        <taxon>Actinomycetes</taxon>
        <taxon>Micrococcales</taxon>
        <taxon>Dermatophilaceae</taxon>
        <taxon>Candidatus Phosphoribacter</taxon>
    </lineage>
</organism>
<feature type="chain" id="PRO_5036661538" evidence="2">
    <location>
        <begin position="27"/>
        <end position="200"/>
    </location>
</feature>
<dbReference type="AlphaFoldDB" id="A0A935M4E4"/>
<comment type="caution">
    <text evidence="5">The sequence shown here is derived from an EMBL/GenBank/DDBJ whole genome shotgun (WGS) entry which is preliminary data.</text>
</comment>
<proteinExistence type="predicted"/>
<dbReference type="Pfam" id="PF01551">
    <property type="entry name" value="Peptidase_M23"/>
    <property type="match status" value="1"/>
</dbReference>
<dbReference type="EMBL" id="JADJIB010000004">
    <property type="protein sequence ID" value="MBK7274075.1"/>
    <property type="molecule type" value="Genomic_DNA"/>
</dbReference>
<feature type="signal peptide" evidence="2">
    <location>
        <begin position="1"/>
        <end position="26"/>
    </location>
</feature>
<feature type="domain" description="M23ase beta-sheet core" evidence="3">
    <location>
        <begin position="92"/>
        <end position="186"/>
    </location>
</feature>
<evidence type="ECO:0000313" key="4">
    <source>
        <dbReference type="EMBL" id="MBK6301807.1"/>
    </source>
</evidence>
<dbReference type="SUPFAM" id="SSF51261">
    <property type="entry name" value="Duplicated hybrid motif"/>
    <property type="match status" value="1"/>
</dbReference>
<dbReference type="PANTHER" id="PTHR21666:SF289">
    <property type="entry name" value="L-ALA--D-GLU ENDOPEPTIDASE"/>
    <property type="match status" value="1"/>
</dbReference>
<protein>
    <submittedName>
        <fullName evidence="5">Peptidoglycan DD-metalloendopeptidase family protein</fullName>
    </submittedName>
</protein>
<dbReference type="PANTHER" id="PTHR21666">
    <property type="entry name" value="PEPTIDASE-RELATED"/>
    <property type="match status" value="1"/>
</dbReference>
<evidence type="ECO:0000256" key="1">
    <source>
        <dbReference type="ARBA" id="ARBA00022729"/>
    </source>
</evidence>
<keyword evidence="1 2" id="KW-0732">Signal</keyword>
<gene>
    <name evidence="4" type="ORF">IPF40_12435</name>
    <name evidence="5" type="ORF">IPI13_13205</name>
    <name evidence="6" type="ORF">IPP00_10525</name>
</gene>
<dbReference type="CDD" id="cd12797">
    <property type="entry name" value="M23_peptidase"/>
    <property type="match status" value="1"/>
</dbReference>
<dbReference type="InterPro" id="IPR011055">
    <property type="entry name" value="Dup_hybrid_motif"/>
</dbReference>
<dbReference type="Proteomes" id="UP000726105">
    <property type="component" value="Unassembled WGS sequence"/>
</dbReference>